<dbReference type="PANTHER" id="PTHR32322:SF9">
    <property type="entry name" value="AMINO-ACID METABOLITE EFFLUX PUMP-RELATED"/>
    <property type="match status" value="1"/>
</dbReference>
<protein>
    <submittedName>
        <fullName evidence="7">Permease of the drug/metabolite transporter (DMT) superfamily</fullName>
    </submittedName>
</protein>
<evidence type="ECO:0000256" key="1">
    <source>
        <dbReference type="ARBA" id="ARBA00004141"/>
    </source>
</evidence>
<sequence length="282" mass="28997">MMPLGRLTLLTVVAMIAFASNSLLCRVALRDTNIDAAGFTAVRLISGALMLWFILSMQGRRRDNAGSWPSALALFSYAALFSFAYIDLAAGTGALILFGAVQATMIGYGLYSGERFSALKWAGLLLAIAGLVGLVLPGLTAPPLVASLLMAGAGIAWGVYSLRGRGAGDPSLATAGNFIRAVPMAVALAAMGWISGSLNLDLYGMFWATASGALASALGYLIWYAVLPHISAANAATIQLSAPVIAAIAGVLLLGEAVTLRLLLASAAILGGIALVIQQRAR</sequence>
<dbReference type="Proteomes" id="UP000028252">
    <property type="component" value="Unassembled WGS sequence"/>
</dbReference>
<name>A0A081FZE1_9GAMM</name>
<dbReference type="GO" id="GO:0016020">
    <property type="term" value="C:membrane"/>
    <property type="evidence" value="ECO:0007669"/>
    <property type="project" value="UniProtKB-SubCell"/>
</dbReference>
<feature type="transmembrane region" description="Helical" evidence="5">
    <location>
        <begin position="172"/>
        <end position="194"/>
    </location>
</feature>
<feature type="transmembrane region" description="Helical" evidence="5">
    <location>
        <begin position="260"/>
        <end position="277"/>
    </location>
</feature>
<feature type="transmembrane region" description="Helical" evidence="5">
    <location>
        <begin position="118"/>
        <end position="136"/>
    </location>
</feature>
<accession>A0A081FZE1</accession>
<comment type="caution">
    <text evidence="7">The sequence shown here is derived from an EMBL/GenBank/DDBJ whole genome shotgun (WGS) entry which is preliminary data.</text>
</comment>
<evidence type="ECO:0000313" key="8">
    <source>
        <dbReference type="Proteomes" id="UP000028252"/>
    </source>
</evidence>
<feature type="transmembrane region" description="Helical" evidence="5">
    <location>
        <begin position="92"/>
        <end position="111"/>
    </location>
</feature>
<dbReference type="PANTHER" id="PTHR32322">
    <property type="entry name" value="INNER MEMBRANE TRANSPORTER"/>
    <property type="match status" value="1"/>
</dbReference>
<reference evidence="7 8" key="1">
    <citation type="submission" date="2014-04" db="EMBL/GenBank/DDBJ databases">
        <title>Marinobacterium kochiensis sp. nov., isolated from sediment sample collected from Kochi backwaters in Kerala, India.</title>
        <authorList>
            <person name="Singh A."/>
            <person name="Pinnaka A.K."/>
        </authorList>
    </citation>
    <scope>NUCLEOTIDE SEQUENCE [LARGE SCALE GENOMIC DNA]</scope>
    <source>
        <strain evidence="7 8">AK27</strain>
    </source>
</reference>
<evidence type="ECO:0000256" key="5">
    <source>
        <dbReference type="SAM" id="Phobius"/>
    </source>
</evidence>
<feature type="transmembrane region" description="Helical" evidence="5">
    <location>
        <begin position="36"/>
        <end position="55"/>
    </location>
</feature>
<evidence type="ECO:0000256" key="3">
    <source>
        <dbReference type="ARBA" id="ARBA00022989"/>
    </source>
</evidence>
<keyword evidence="2 5" id="KW-0812">Transmembrane</keyword>
<keyword evidence="4 5" id="KW-0472">Membrane</keyword>
<dbReference type="InterPro" id="IPR037185">
    <property type="entry name" value="EmrE-like"/>
</dbReference>
<comment type="subcellular location">
    <subcellularLocation>
        <location evidence="1">Membrane</location>
        <topology evidence="1">Multi-pass membrane protein</topology>
    </subcellularLocation>
</comment>
<feature type="transmembrane region" description="Helical" evidence="5">
    <location>
        <begin position="206"/>
        <end position="226"/>
    </location>
</feature>
<dbReference type="EMBL" id="JMQN01000028">
    <property type="protein sequence ID" value="KEA63896.1"/>
    <property type="molecule type" value="Genomic_DNA"/>
</dbReference>
<evidence type="ECO:0000259" key="6">
    <source>
        <dbReference type="Pfam" id="PF00892"/>
    </source>
</evidence>
<feature type="transmembrane region" description="Helical" evidence="5">
    <location>
        <begin position="233"/>
        <end position="254"/>
    </location>
</feature>
<feature type="domain" description="EamA" evidence="6">
    <location>
        <begin position="147"/>
        <end position="277"/>
    </location>
</feature>
<dbReference type="eggNOG" id="COG0697">
    <property type="taxonomic scope" value="Bacteria"/>
</dbReference>
<feature type="domain" description="EamA" evidence="6">
    <location>
        <begin position="9"/>
        <end position="135"/>
    </location>
</feature>
<evidence type="ECO:0000313" key="7">
    <source>
        <dbReference type="EMBL" id="KEA63896.1"/>
    </source>
</evidence>
<keyword evidence="3 5" id="KW-1133">Transmembrane helix</keyword>
<dbReference type="AlphaFoldDB" id="A0A081FZE1"/>
<dbReference type="PATRIC" id="fig|1232683.4.peg.1986"/>
<proteinExistence type="predicted"/>
<dbReference type="Pfam" id="PF00892">
    <property type="entry name" value="EamA"/>
    <property type="match status" value="2"/>
</dbReference>
<keyword evidence="8" id="KW-1185">Reference proteome</keyword>
<gene>
    <name evidence="7" type="ORF">ADIMK_2023</name>
</gene>
<dbReference type="InterPro" id="IPR000620">
    <property type="entry name" value="EamA_dom"/>
</dbReference>
<dbReference type="SUPFAM" id="SSF103481">
    <property type="entry name" value="Multidrug resistance efflux transporter EmrE"/>
    <property type="match status" value="2"/>
</dbReference>
<organism evidence="7 8">
    <name type="scientific">Marinobacterium lacunae</name>
    <dbReference type="NCBI Taxonomy" id="1232683"/>
    <lineage>
        <taxon>Bacteria</taxon>
        <taxon>Pseudomonadati</taxon>
        <taxon>Pseudomonadota</taxon>
        <taxon>Gammaproteobacteria</taxon>
        <taxon>Oceanospirillales</taxon>
        <taxon>Oceanospirillaceae</taxon>
        <taxon>Marinobacterium</taxon>
    </lineage>
</organism>
<feature type="transmembrane region" description="Helical" evidence="5">
    <location>
        <begin position="142"/>
        <end position="160"/>
    </location>
</feature>
<feature type="transmembrane region" description="Helical" evidence="5">
    <location>
        <begin position="67"/>
        <end position="86"/>
    </location>
</feature>
<evidence type="ECO:0000256" key="4">
    <source>
        <dbReference type="ARBA" id="ARBA00023136"/>
    </source>
</evidence>
<dbReference type="InterPro" id="IPR050638">
    <property type="entry name" value="AA-Vitamin_Transporters"/>
</dbReference>
<evidence type="ECO:0000256" key="2">
    <source>
        <dbReference type="ARBA" id="ARBA00022692"/>
    </source>
</evidence>